<sequence length="245" mass="26782">MKLTNQCILLTGGTSGIGLALLHALHQRGNRLVVVGRNEKRMAELQASYPDVRFLQYNLSSSADVADLILTMQREHNNCSVLINNAGVQYNYMLGDDSESQSRIVSEVQTNLTAIIQLCDALLPTLKLQPEAAIINVTSGLGLSPKRSAPVYCATKAGLQVFSKALRYQLEGSSVQVVDVVLPLVDTPMTVRRTRSSKISPDQVAYELIRGVERGQAVIDVGKVKLFRLIHRLSPGLADRMLKNG</sequence>
<reference evidence="5" key="1">
    <citation type="journal article" date="2019" name="Int. J. Syst. Evol. Microbiol.">
        <title>The Global Catalogue of Microorganisms (GCM) 10K type strain sequencing project: providing services to taxonomists for standard genome sequencing and annotation.</title>
        <authorList>
            <consortium name="The Broad Institute Genomics Platform"/>
            <consortium name="The Broad Institute Genome Sequencing Center for Infectious Disease"/>
            <person name="Wu L."/>
            <person name="Ma J."/>
        </authorList>
    </citation>
    <scope>NUCLEOTIDE SEQUENCE [LARGE SCALE GENOMIC DNA]</scope>
    <source>
        <strain evidence="5">KCTC 42805</strain>
    </source>
</reference>
<organism evidence="4 5">
    <name type="scientific">Spirosoma soli</name>
    <dbReference type="NCBI Taxonomy" id="1770529"/>
    <lineage>
        <taxon>Bacteria</taxon>
        <taxon>Pseudomonadati</taxon>
        <taxon>Bacteroidota</taxon>
        <taxon>Cytophagia</taxon>
        <taxon>Cytophagales</taxon>
        <taxon>Cytophagaceae</taxon>
        <taxon>Spirosoma</taxon>
    </lineage>
</organism>
<keyword evidence="5" id="KW-1185">Reference proteome</keyword>
<dbReference type="InterPro" id="IPR020904">
    <property type="entry name" value="Sc_DH/Rdtase_CS"/>
</dbReference>
<dbReference type="Proteomes" id="UP001597469">
    <property type="component" value="Unassembled WGS sequence"/>
</dbReference>
<dbReference type="PANTHER" id="PTHR44196">
    <property type="entry name" value="DEHYDROGENASE/REDUCTASE SDR FAMILY MEMBER 7B"/>
    <property type="match status" value="1"/>
</dbReference>
<dbReference type="PANTHER" id="PTHR44196:SF1">
    <property type="entry name" value="DEHYDROGENASE_REDUCTASE SDR FAMILY MEMBER 7B"/>
    <property type="match status" value="1"/>
</dbReference>
<dbReference type="PROSITE" id="PS00061">
    <property type="entry name" value="ADH_SHORT"/>
    <property type="match status" value="1"/>
</dbReference>
<dbReference type="EMBL" id="JBHULN010000005">
    <property type="protein sequence ID" value="MFD2571084.1"/>
    <property type="molecule type" value="Genomic_DNA"/>
</dbReference>
<evidence type="ECO:0000256" key="1">
    <source>
        <dbReference type="ARBA" id="ARBA00006484"/>
    </source>
</evidence>
<protein>
    <submittedName>
        <fullName evidence="4">SDR family oxidoreductase</fullName>
    </submittedName>
</protein>
<evidence type="ECO:0000313" key="4">
    <source>
        <dbReference type="EMBL" id="MFD2571084.1"/>
    </source>
</evidence>
<dbReference type="SUPFAM" id="SSF51735">
    <property type="entry name" value="NAD(P)-binding Rossmann-fold domains"/>
    <property type="match status" value="1"/>
</dbReference>
<dbReference type="PRINTS" id="PR00080">
    <property type="entry name" value="SDRFAMILY"/>
</dbReference>
<evidence type="ECO:0000313" key="5">
    <source>
        <dbReference type="Proteomes" id="UP001597469"/>
    </source>
</evidence>
<comment type="similarity">
    <text evidence="1 3">Belongs to the short-chain dehydrogenases/reductases (SDR) family.</text>
</comment>
<dbReference type="PRINTS" id="PR00081">
    <property type="entry name" value="GDHRDH"/>
</dbReference>
<dbReference type="RefSeq" id="WP_381522311.1">
    <property type="nucleotide sequence ID" value="NZ_JBHULN010000005.1"/>
</dbReference>
<gene>
    <name evidence="4" type="ORF">ACFSUS_10595</name>
</gene>
<dbReference type="InterPro" id="IPR002347">
    <property type="entry name" value="SDR_fam"/>
</dbReference>
<name>A0ABW5M378_9BACT</name>
<accession>A0ABW5M378</accession>
<evidence type="ECO:0000256" key="2">
    <source>
        <dbReference type="ARBA" id="ARBA00023002"/>
    </source>
</evidence>
<evidence type="ECO:0000256" key="3">
    <source>
        <dbReference type="RuleBase" id="RU000363"/>
    </source>
</evidence>
<dbReference type="InterPro" id="IPR036291">
    <property type="entry name" value="NAD(P)-bd_dom_sf"/>
</dbReference>
<proteinExistence type="inferred from homology"/>
<dbReference type="Gene3D" id="3.40.50.720">
    <property type="entry name" value="NAD(P)-binding Rossmann-like Domain"/>
    <property type="match status" value="1"/>
</dbReference>
<keyword evidence="2" id="KW-0560">Oxidoreductase</keyword>
<dbReference type="Pfam" id="PF00106">
    <property type="entry name" value="adh_short"/>
    <property type="match status" value="1"/>
</dbReference>
<comment type="caution">
    <text evidence="4">The sequence shown here is derived from an EMBL/GenBank/DDBJ whole genome shotgun (WGS) entry which is preliminary data.</text>
</comment>